<evidence type="ECO:0000313" key="15">
    <source>
        <dbReference type="EMBL" id="PXX47651.1"/>
    </source>
</evidence>
<dbReference type="SUPFAM" id="SSF81342">
    <property type="entry name" value="Transmembrane di-heme cytochromes"/>
    <property type="match status" value="1"/>
</dbReference>
<dbReference type="Proteomes" id="UP000247792">
    <property type="component" value="Unassembled WGS sequence"/>
</dbReference>
<evidence type="ECO:0000256" key="10">
    <source>
        <dbReference type="ARBA" id="ARBA00023004"/>
    </source>
</evidence>
<proteinExistence type="inferred from homology"/>
<dbReference type="RefSeq" id="WP_245936841.1">
    <property type="nucleotide sequence ID" value="NZ_QJKB01000001.1"/>
</dbReference>
<keyword evidence="3" id="KW-0813">Transport</keyword>
<keyword evidence="10" id="KW-0408">Iron</keyword>
<evidence type="ECO:0000259" key="14">
    <source>
        <dbReference type="Pfam" id="PF01292"/>
    </source>
</evidence>
<comment type="cofactor">
    <cofactor evidence="1">
        <name>heme b</name>
        <dbReference type="ChEBI" id="CHEBI:60344"/>
    </cofactor>
</comment>
<evidence type="ECO:0000256" key="4">
    <source>
        <dbReference type="ARBA" id="ARBA00022475"/>
    </source>
</evidence>
<gene>
    <name evidence="15" type="ORF">DFR42_1011243</name>
</gene>
<dbReference type="GO" id="GO:0005886">
    <property type="term" value="C:plasma membrane"/>
    <property type="evidence" value="ECO:0007669"/>
    <property type="project" value="UniProtKB-SubCell"/>
</dbReference>
<protein>
    <submittedName>
        <fullName evidence="15">Cytochrome b561</fullName>
    </submittedName>
</protein>
<reference evidence="15 16" key="1">
    <citation type="submission" date="2018-05" db="EMBL/GenBank/DDBJ databases">
        <title>Genomic Encyclopedia of Type Strains, Phase IV (KMG-IV): sequencing the most valuable type-strain genomes for metagenomic binning, comparative biology and taxonomic classification.</title>
        <authorList>
            <person name="Goeker M."/>
        </authorList>
    </citation>
    <scope>NUCLEOTIDE SEQUENCE [LARGE SCALE GENOMIC DNA]</scope>
    <source>
        <strain evidence="15 16">DSM 19792</strain>
    </source>
</reference>
<evidence type="ECO:0000256" key="1">
    <source>
        <dbReference type="ARBA" id="ARBA00001970"/>
    </source>
</evidence>
<evidence type="ECO:0000256" key="13">
    <source>
        <dbReference type="SAM" id="Phobius"/>
    </source>
</evidence>
<keyword evidence="5" id="KW-0349">Heme</keyword>
<keyword evidence="4" id="KW-1003">Cell membrane</keyword>
<evidence type="ECO:0000256" key="5">
    <source>
        <dbReference type="ARBA" id="ARBA00022617"/>
    </source>
</evidence>
<evidence type="ECO:0000256" key="8">
    <source>
        <dbReference type="ARBA" id="ARBA00022982"/>
    </source>
</evidence>
<dbReference type="GO" id="GO:0046872">
    <property type="term" value="F:metal ion binding"/>
    <property type="evidence" value="ECO:0007669"/>
    <property type="project" value="UniProtKB-KW"/>
</dbReference>
<comment type="caution">
    <text evidence="15">The sequence shown here is derived from an EMBL/GenBank/DDBJ whole genome shotgun (WGS) entry which is preliminary data.</text>
</comment>
<dbReference type="InterPro" id="IPR011577">
    <property type="entry name" value="Cyt_b561_bac/Ni-Hgenase"/>
</dbReference>
<keyword evidence="9 13" id="KW-1133">Transmembrane helix</keyword>
<dbReference type="GO" id="GO:0022904">
    <property type="term" value="P:respiratory electron transport chain"/>
    <property type="evidence" value="ECO:0007669"/>
    <property type="project" value="InterPro"/>
</dbReference>
<keyword evidence="16" id="KW-1185">Reference proteome</keyword>
<feature type="transmembrane region" description="Helical" evidence="13">
    <location>
        <begin position="149"/>
        <end position="170"/>
    </location>
</feature>
<dbReference type="PANTHER" id="PTHR30529:SF7">
    <property type="entry name" value="CYTOCHROME B561 BACTERIAL_NI-HYDROGENASE DOMAIN-CONTAINING PROTEIN"/>
    <property type="match status" value="1"/>
</dbReference>
<evidence type="ECO:0000256" key="9">
    <source>
        <dbReference type="ARBA" id="ARBA00022989"/>
    </source>
</evidence>
<evidence type="ECO:0000256" key="3">
    <source>
        <dbReference type="ARBA" id="ARBA00022448"/>
    </source>
</evidence>
<keyword evidence="11 13" id="KW-0472">Membrane</keyword>
<dbReference type="PANTHER" id="PTHR30529">
    <property type="entry name" value="CYTOCHROME B561"/>
    <property type="match status" value="1"/>
</dbReference>
<keyword evidence="8" id="KW-0249">Electron transport</keyword>
<evidence type="ECO:0000256" key="6">
    <source>
        <dbReference type="ARBA" id="ARBA00022692"/>
    </source>
</evidence>
<feature type="domain" description="Cytochrome b561 bacterial/Ni-hydrogenase" evidence="14">
    <location>
        <begin position="9"/>
        <end position="182"/>
    </location>
</feature>
<dbReference type="GO" id="GO:0020037">
    <property type="term" value="F:heme binding"/>
    <property type="evidence" value="ECO:0007669"/>
    <property type="project" value="TreeGrafter"/>
</dbReference>
<keyword evidence="7" id="KW-0479">Metal-binding</keyword>
<evidence type="ECO:0000256" key="11">
    <source>
        <dbReference type="ARBA" id="ARBA00023136"/>
    </source>
</evidence>
<name>A0A318JF61_9BURK</name>
<evidence type="ECO:0000256" key="2">
    <source>
        <dbReference type="ARBA" id="ARBA00004651"/>
    </source>
</evidence>
<dbReference type="InterPro" id="IPR052168">
    <property type="entry name" value="Cytochrome_b561_oxidase"/>
</dbReference>
<comment type="subcellular location">
    <subcellularLocation>
        <location evidence="2">Cell membrane</location>
        <topology evidence="2">Multi-pass membrane protein</topology>
    </subcellularLocation>
</comment>
<accession>A0A318JF61</accession>
<feature type="transmembrane region" description="Helical" evidence="13">
    <location>
        <begin position="44"/>
        <end position="64"/>
    </location>
</feature>
<dbReference type="EMBL" id="QJKB01000001">
    <property type="protein sequence ID" value="PXX47651.1"/>
    <property type="molecule type" value="Genomic_DNA"/>
</dbReference>
<dbReference type="GO" id="GO:0009055">
    <property type="term" value="F:electron transfer activity"/>
    <property type="evidence" value="ECO:0007669"/>
    <property type="project" value="InterPro"/>
</dbReference>
<dbReference type="AlphaFoldDB" id="A0A318JF61"/>
<keyword evidence="6 13" id="KW-0812">Transmembrane</keyword>
<evidence type="ECO:0000256" key="12">
    <source>
        <dbReference type="ARBA" id="ARBA00037975"/>
    </source>
</evidence>
<evidence type="ECO:0000256" key="7">
    <source>
        <dbReference type="ARBA" id="ARBA00022723"/>
    </source>
</evidence>
<feature type="transmembrane region" description="Helical" evidence="13">
    <location>
        <begin position="12"/>
        <end position="32"/>
    </location>
</feature>
<sequence>MMDKANSLSKLSISLHWIIAILIIGLCAVGLYMTRAEAWALYPVHKSLGVLVLVAAILRVIWRIKNGWPAAVAEYSRLEQITAKIIKWVLITGTIALPLSGMLFSGASGHGFGIFGLVLVPAQHMPGNPAEVLAYSEFWAKAGASLHQASAYLLIAAILLHLAGACKHHFIDRDATLRRMLGK</sequence>
<evidence type="ECO:0000313" key="16">
    <source>
        <dbReference type="Proteomes" id="UP000247792"/>
    </source>
</evidence>
<dbReference type="Pfam" id="PF01292">
    <property type="entry name" value="Ni_hydr_CYTB"/>
    <property type="match status" value="1"/>
</dbReference>
<organism evidence="15 16">
    <name type="scientific">Undibacterium pigrum</name>
    <dbReference type="NCBI Taxonomy" id="401470"/>
    <lineage>
        <taxon>Bacteria</taxon>
        <taxon>Pseudomonadati</taxon>
        <taxon>Pseudomonadota</taxon>
        <taxon>Betaproteobacteria</taxon>
        <taxon>Burkholderiales</taxon>
        <taxon>Oxalobacteraceae</taxon>
        <taxon>Undibacterium</taxon>
    </lineage>
</organism>
<feature type="transmembrane region" description="Helical" evidence="13">
    <location>
        <begin position="85"/>
        <end position="107"/>
    </location>
</feature>
<comment type="similarity">
    <text evidence="12">Belongs to the cytochrome b561 family.</text>
</comment>
<dbReference type="InterPro" id="IPR016174">
    <property type="entry name" value="Di-haem_cyt_TM"/>
</dbReference>